<evidence type="ECO:0000313" key="1">
    <source>
        <dbReference type="EMBL" id="EAK9993591.1"/>
    </source>
</evidence>
<protein>
    <recommendedName>
        <fullName evidence="3">CAAX protease</fullName>
    </recommendedName>
</protein>
<dbReference type="EMBL" id="AACKNS010000002">
    <property type="protein sequence ID" value="EAK9993591.1"/>
    <property type="molecule type" value="Genomic_DNA"/>
</dbReference>
<name>A0A6L1L071_CAMLA</name>
<dbReference type="Proteomes" id="UP000476009">
    <property type="component" value="Unassembled WGS sequence"/>
</dbReference>
<gene>
    <name evidence="1" type="ORF">A9458_01775</name>
</gene>
<sequence length="211" mass="25167">MQDLEFIFSKQRLEYYKDINEHFENLKLISKIIPKIAILEIYIRNALDYELSFKYKEWIKISDNPFLLAKINEFKDKESLEPHQILSRLSLGVVAKLIVSYKVQNKILELKTFDFRRYSPSNRNFFIYKNTKQGFDNIDKVNIVLNLLHTLRNRACHFENLLKLRENNNKLYPRISTKEKGTNIGLMPDKIEDFLNDLICGINKDLLDYIK</sequence>
<reference evidence="1 2" key="1">
    <citation type="submission" date="2018-05" db="EMBL/GenBank/DDBJ databases">
        <authorList>
            <consortium name="PulseNet: The National Subtyping Network for Foodborne Disease Surveillance"/>
            <person name="Tarr C.L."/>
            <person name="Trees E."/>
            <person name="Katz L.S."/>
            <person name="Carleton-Romer H.A."/>
            <person name="Stroika S."/>
            <person name="Kucerova Z."/>
            <person name="Roache K.F."/>
            <person name="Sabol A.L."/>
            <person name="Besser J."/>
            <person name="Gerner-Smidt P."/>
        </authorList>
    </citation>
    <scope>NUCLEOTIDE SEQUENCE [LARGE SCALE GENOMIC DNA]</scope>
    <source>
        <strain evidence="1 2">D5625</strain>
    </source>
</reference>
<proteinExistence type="predicted"/>
<accession>A0A6L1L071</accession>
<comment type="caution">
    <text evidence="1">The sequence shown here is derived from an EMBL/GenBank/DDBJ whole genome shotgun (WGS) entry which is preliminary data.</text>
</comment>
<evidence type="ECO:0000313" key="2">
    <source>
        <dbReference type="Proteomes" id="UP000476009"/>
    </source>
</evidence>
<dbReference type="AlphaFoldDB" id="A0A6L1L071"/>
<evidence type="ECO:0008006" key="3">
    <source>
        <dbReference type="Google" id="ProtNLM"/>
    </source>
</evidence>
<organism evidence="1 2">
    <name type="scientific">Campylobacter lari</name>
    <dbReference type="NCBI Taxonomy" id="201"/>
    <lineage>
        <taxon>Bacteria</taxon>
        <taxon>Pseudomonadati</taxon>
        <taxon>Campylobacterota</taxon>
        <taxon>Epsilonproteobacteria</taxon>
        <taxon>Campylobacterales</taxon>
        <taxon>Campylobacteraceae</taxon>
        <taxon>Campylobacter</taxon>
    </lineage>
</organism>